<name>A0ABV5V4L5_9MICO</name>
<reference evidence="2 3" key="1">
    <citation type="submission" date="2024-09" db="EMBL/GenBank/DDBJ databases">
        <authorList>
            <person name="Sun Q."/>
            <person name="Mori K."/>
        </authorList>
    </citation>
    <scope>NUCLEOTIDE SEQUENCE [LARGE SCALE GENOMIC DNA]</scope>
    <source>
        <strain evidence="2 3">JCM 12763</strain>
    </source>
</reference>
<dbReference type="Proteomes" id="UP001589613">
    <property type="component" value="Unassembled WGS sequence"/>
</dbReference>
<evidence type="ECO:0000313" key="2">
    <source>
        <dbReference type="EMBL" id="MFB9732643.1"/>
    </source>
</evidence>
<sequence>MGSWWNIEVGGQGIPVWGKSYVPDELMLLFTDEDRLLDSARTDTSTRIENEVAEAEESESDGPPESGRTGLLGYQTTAGALRQRLELHGFSRDWVCRLSAAFFDDHDEDWDLPDAWPQDAAPLRNGAAITAALTTRFGRAAGAGVPPDPRGQPKEWFLHEQWMRLREAFDDPRFALTLSLCRTRDSTAVKLDLTALVEGGWLTPEERPHRDARLRMSGAVAVDAPVIVITEGSTDAQRLRRSLEIAAPEVAHIFQFLDFGQRPPGGTDRVVSLTKGMTAAGVMNRIVAVLDNDTAGRDAASQLSTLDLPAQVSVVCLPAVPYAVRYPTLGPSGSGVEDVNGRAVSMEFMFGEDVLRDGAGALAPVRWHAFNEKIGDYQGRLDAAEKSRVGKQIDQALLTVVGGRIISDQVMQGCARLAEMLRAAATPPRRIPASESSVLTEVWRSDPFCDLRIEP</sequence>
<keyword evidence="3" id="KW-1185">Reference proteome</keyword>
<gene>
    <name evidence="2" type="ORF">ACFFN0_11390</name>
</gene>
<dbReference type="RefSeq" id="WP_141339334.1">
    <property type="nucleotide sequence ID" value="NZ_JBHMAX010000020.1"/>
</dbReference>
<dbReference type="InterPro" id="IPR041487">
    <property type="entry name" value="HEPN/Toprim-NTD1"/>
</dbReference>
<proteinExistence type="predicted"/>
<dbReference type="EMBL" id="JBHMAX010000020">
    <property type="protein sequence ID" value="MFB9732643.1"/>
    <property type="molecule type" value="Genomic_DNA"/>
</dbReference>
<protein>
    <submittedName>
        <fullName evidence="2">HEPN/Toprim-associated domain-containing protein</fullName>
    </submittedName>
</protein>
<evidence type="ECO:0000259" key="1">
    <source>
        <dbReference type="Pfam" id="PF18871"/>
    </source>
</evidence>
<accession>A0ABV5V4L5</accession>
<feature type="domain" description="HEPN/Toprim N-terminal" evidence="1">
    <location>
        <begin position="1"/>
        <end position="95"/>
    </location>
</feature>
<dbReference type="Pfam" id="PF18871">
    <property type="entry name" value="HEPN_Toprim_N"/>
    <property type="match status" value="1"/>
</dbReference>
<organism evidence="2 3">
    <name type="scientific">Ornithinimicrobium kibberense</name>
    <dbReference type="NCBI Taxonomy" id="282060"/>
    <lineage>
        <taxon>Bacteria</taxon>
        <taxon>Bacillati</taxon>
        <taxon>Actinomycetota</taxon>
        <taxon>Actinomycetes</taxon>
        <taxon>Micrococcales</taxon>
        <taxon>Ornithinimicrobiaceae</taxon>
        <taxon>Ornithinimicrobium</taxon>
    </lineage>
</organism>
<evidence type="ECO:0000313" key="3">
    <source>
        <dbReference type="Proteomes" id="UP001589613"/>
    </source>
</evidence>
<comment type="caution">
    <text evidence="2">The sequence shown here is derived from an EMBL/GenBank/DDBJ whole genome shotgun (WGS) entry which is preliminary data.</text>
</comment>